<accession>A0ABQ3G4T7</accession>
<comment type="caution">
    <text evidence="1">The sequence shown here is derived from an EMBL/GenBank/DDBJ whole genome shotgun (WGS) entry which is preliminary data.</text>
</comment>
<reference evidence="2" key="1">
    <citation type="journal article" date="2019" name="Int. J. Syst. Evol. Microbiol.">
        <title>The Global Catalogue of Microorganisms (GCM) 10K type strain sequencing project: providing services to taxonomists for standard genome sequencing and annotation.</title>
        <authorList>
            <consortium name="The Broad Institute Genomics Platform"/>
            <consortium name="The Broad Institute Genome Sequencing Center for Infectious Disease"/>
            <person name="Wu L."/>
            <person name="Ma J."/>
        </authorList>
    </citation>
    <scope>NUCLEOTIDE SEQUENCE [LARGE SCALE GENOMIC DNA]</scope>
    <source>
        <strain evidence="2">KCTC 23314</strain>
    </source>
</reference>
<keyword evidence="2" id="KW-1185">Reference proteome</keyword>
<dbReference type="EMBL" id="BMYK01000012">
    <property type="protein sequence ID" value="GHC89677.1"/>
    <property type="molecule type" value="Genomic_DNA"/>
</dbReference>
<name>A0ABQ3G4T7_9BURK</name>
<proteinExistence type="predicted"/>
<gene>
    <name evidence="1" type="ORF">GCM10007320_37600</name>
</gene>
<organism evidence="1 2">
    <name type="scientific">Pseudorhodoferax aquiterrae</name>
    <dbReference type="NCBI Taxonomy" id="747304"/>
    <lineage>
        <taxon>Bacteria</taxon>
        <taxon>Pseudomonadati</taxon>
        <taxon>Pseudomonadota</taxon>
        <taxon>Betaproteobacteria</taxon>
        <taxon>Burkholderiales</taxon>
        <taxon>Comamonadaceae</taxon>
    </lineage>
</organism>
<sequence length="170" mass="18327">MTRNLLVLDDTIFQNALRAAQAMGRDIPLPSGMLNSPLTDELADWVDRLWDFAEAALVRAYRDGRAAAQPMIDQLGAKLQEAGAAVANRLNDIRAALTEKLNACLQAAIDGALARVRPFVLVGGERLALQKVGVEQKISLSGSLKASLESLCEFVADGEFAISTEYGMPR</sequence>
<evidence type="ECO:0000313" key="2">
    <source>
        <dbReference type="Proteomes" id="UP000626210"/>
    </source>
</evidence>
<protein>
    <submittedName>
        <fullName evidence="1">Uncharacterized protein</fullName>
    </submittedName>
</protein>
<dbReference type="Proteomes" id="UP000626210">
    <property type="component" value="Unassembled WGS sequence"/>
</dbReference>
<evidence type="ECO:0000313" key="1">
    <source>
        <dbReference type="EMBL" id="GHC89677.1"/>
    </source>
</evidence>
<dbReference type="RefSeq" id="WP_189688462.1">
    <property type="nucleotide sequence ID" value="NZ_BMYK01000012.1"/>
</dbReference>